<dbReference type="InterPro" id="IPR001876">
    <property type="entry name" value="Znf_RanBP2"/>
</dbReference>
<evidence type="ECO:0000256" key="5">
    <source>
        <dbReference type="SAM" id="MobiDB-lite"/>
    </source>
</evidence>
<proteinExistence type="predicted"/>
<dbReference type="Proteomes" id="UP001153069">
    <property type="component" value="Unassembled WGS sequence"/>
</dbReference>
<dbReference type="EMBL" id="CAICTM010000306">
    <property type="protein sequence ID" value="CAB9507452.1"/>
    <property type="molecule type" value="Genomic_DNA"/>
</dbReference>
<evidence type="ECO:0000256" key="2">
    <source>
        <dbReference type="ARBA" id="ARBA00022771"/>
    </source>
</evidence>
<keyword evidence="1" id="KW-0479">Metal-binding</keyword>
<keyword evidence="8" id="KW-1185">Reference proteome</keyword>
<keyword evidence="3" id="KW-0862">Zinc</keyword>
<evidence type="ECO:0000313" key="7">
    <source>
        <dbReference type="EMBL" id="CAB9507452.1"/>
    </source>
</evidence>
<keyword evidence="2 4" id="KW-0863">Zinc-finger</keyword>
<feature type="compositionally biased region" description="Basic and acidic residues" evidence="5">
    <location>
        <begin position="89"/>
        <end position="109"/>
    </location>
</feature>
<organism evidence="7 8">
    <name type="scientific">Seminavis robusta</name>
    <dbReference type="NCBI Taxonomy" id="568900"/>
    <lineage>
        <taxon>Eukaryota</taxon>
        <taxon>Sar</taxon>
        <taxon>Stramenopiles</taxon>
        <taxon>Ochrophyta</taxon>
        <taxon>Bacillariophyta</taxon>
        <taxon>Bacillariophyceae</taxon>
        <taxon>Bacillariophycidae</taxon>
        <taxon>Naviculales</taxon>
        <taxon>Naviculaceae</taxon>
        <taxon>Seminavis</taxon>
    </lineage>
</organism>
<gene>
    <name evidence="7" type="ORF">SEMRO_307_G113230.1</name>
</gene>
<feature type="region of interest" description="Disordered" evidence="5">
    <location>
        <begin position="87"/>
        <end position="111"/>
    </location>
</feature>
<evidence type="ECO:0000256" key="1">
    <source>
        <dbReference type="ARBA" id="ARBA00022723"/>
    </source>
</evidence>
<comment type="caution">
    <text evidence="7">The sequence shown here is derived from an EMBL/GenBank/DDBJ whole genome shotgun (WGS) entry which is preliminary data.</text>
</comment>
<evidence type="ECO:0000256" key="4">
    <source>
        <dbReference type="PROSITE-ProRule" id="PRU00322"/>
    </source>
</evidence>
<feature type="region of interest" description="Disordered" evidence="5">
    <location>
        <begin position="165"/>
        <end position="191"/>
    </location>
</feature>
<evidence type="ECO:0000259" key="6">
    <source>
        <dbReference type="PROSITE" id="PS50199"/>
    </source>
</evidence>
<evidence type="ECO:0000256" key="3">
    <source>
        <dbReference type="ARBA" id="ARBA00022833"/>
    </source>
</evidence>
<reference evidence="7" key="1">
    <citation type="submission" date="2020-06" db="EMBL/GenBank/DDBJ databases">
        <authorList>
            <consortium name="Plant Systems Biology data submission"/>
        </authorList>
    </citation>
    <scope>NUCLEOTIDE SEQUENCE</scope>
    <source>
        <strain evidence="7">D6</strain>
    </source>
</reference>
<dbReference type="GO" id="GO:0008270">
    <property type="term" value="F:zinc ion binding"/>
    <property type="evidence" value="ECO:0007669"/>
    <property type="project" value="UniProtKB-KW"/>
</dbReference>
<accession>A0A9N8DQW1</accession>
<feature type="domain" description="RanBP2-type" evidence="6">
    <location>
        <begin position="48"/>
        <end position="77"/>
    </location>
</feature>
<protein>
    <recommendedName>
        <fullName evidence="6">RanBP2-type domain-containing protein</fullName>
    </recommendedName>
</protein>
<dbReference type="AlphaFoldDB" id="A0A9N8DQW1"/>
<name>A0A9N8DQW1_9STRA</name>
<sequence>MSSDTHEGKKCDSAANLEWKCDQCGNEYPLACKFCGVCGGKRPEFKKKEEDWWCQTCGVEQPAKYKFCSRCGMKQEDCCVAAEANQGSSEDHSPCKVHEDDNEHHHDEMGEQSGRISVILSIRRSQAAEGNELNAMFPQDEGEDLEATVDDSLMDAQPLVESQLRSIVHRESRNRSRSTLSGWEKESETRA</sequence>
<dbReference type="PROSITE" id="PS50199">
    <property type="entry name" value="ZF_RANBP2_2"/>
    <property type="match status" value="1"/>
</dbReference>
<evidence type="ECO:0000313" key="8">
    <source>
        <dbReference type="Proteomes" id="UP001153069"/>
    </source>
</evidence>